<accession>A0ABV0H526</accession>
<evidence type="ECO:0000256" key="3">
    <source>
        <dbReference type="ARBA" id="ARBA00022691"/>
    </source>
</evidence>
<dbReference type="RefSeq" id="WP_346195291.1">
    <property type="nucleotide sequence ID" value="NZ_JBDJHV010000021.1"/>
</dbReference>
<reference evidence="4 5" key="1">
    <citation type="submission" date="2024-05" db="EMBL/GenBank/DDBJ databases">
        <authorList>
            <person name="De Oliveira J.P."/>
            <person name="Noriler S.A."/>
            <person name="De Oliveira A.G."/>
            <person name="Sipoli D.S."/>
        </authorList>
    </citation>
    <scope>NUCLEOTIDE SEQUENCE [LARGE SCALE GENOMIC DNA]</scope>
    <source>
        <strain evidence="4 5">LABIM186</strain>
    </source>
</reference>
<evidence type="ECO:0000313" key="4">
    <source>
        <dbReference type="EMBL" id="MEO3955193.1"/>
    </source>
</evidence>
<sequence>MLYQRQYPHYVKYMGSKSKIMNFVLEGINAVHTGGVVCDLFSGSASLAGAIGDQVTVHSNDIQAYSQVLAKAYTESYIFPSMPSSFDIIEKARHRVSYRGRSLKDISSDYYGDFKLADFHRIENQQRDLISKDFDFKWHLFTKFYSGTWWSVEQCLWIDALREQCERYRGTPIYEILLACLMYAMAYTSQGTGHYAQYRDAKTDSSLKDILIYRRRSVSKYFAKKYDEVIMHLSNEKPRFEHKATAFDFRECLKYLSGGTVYADPPYCFVHYSRFYHAIETLILYDYPSIQIKSGKIVKGRYREDRHQSPFCISTQVRTAFYDLFAGVANAGSNLVLSYSNTGMIGVDEIENLMLNVFPAKKIEIMFTDHKHMTLGRQRDRHRDVEECLFLVKN</sequence>
<dbReference type="GO" id="GO:0032259">
    <property type="term" value="P:methylation"/>
    <property type="evidence" value="ECO:0007669"/>
    <property type="project" value="UniProtKB-KW"/>
</dbReference>
<dbReference type="InterPro" id="IPR012327">
    <property type="entry name" value="MeTrfase_D12"/>
</dbReference>
<protein>
    <submittedName>
        <fullName evidence="4">DNA adenine methylase</fullName>
    </submittedName>
</protein>
<dbReference type="Pfam" id="PF02086">
    <property type="entry name" value="MethyltransfD12"/>
    <property type="match status" value="1"/>
</dbReference>
<name>A0ABV0H526_9NEIS</name>
<gene>
    <name evidence="4" type="ORF">ABH309_12040</name>
</gene>
<dbReference type="GO" id="GO:0008168">
    <property type="term" value="F:methyltransferase activity"/>
    <property type="evidence" value="ECO:0007669"/>
    <property type="project" value="UniProtKB-KW"/>
</dbReference>
<dbReference type="Proteomes" id="UP001438292">
    <property type="component" value="Unassembled WGS sequence"/>
</dbReference>
<keyword evidence="3" id="KW-0949">S-adenosyl-L-methionine</keyword>
<keyword evidence="5" id="KW-1185">Reference proteome</keyword>
<dbReference type="SUPFAM" id="SSF53335">
    <property type="entry name" value="S-adenosyl-L-methionine-dependent methyltransferases"/>
    <property type="match status" value="1"/>
</dbReference>
<comment type="caution">
    <text evidence="4">The sequence shown here is derived from an EMBL/GenBank/DDBJ whole genome shotgun (WGS) entry which is preliminary data.</text>
</comment>
<keyword evidence="2" id="KW-0808">Transferase</keyword>
<dbReference type="InterPro" id="IPR029063">
    <property type="entry name" value="SAM-dependent_MTases_sf"/>
</dbReference>
<evidence type="ECO:0000256" key="1">
    <source>
        <dbReference type="ARBA" id="ARBA00022603"/>
    </source>
</evidence>
<dbReference type="EMBL" id="JBDQQU010000011">
    <property type="protein sequence ID" value="MEO3955193.1"/>
    <property type="molecule type" value="Genomic_DNA"/>
</dbReference>
<evidence type="ECO:0000256" key="2">
    <source>
        <dbReference type="ARBA" id="ARBA00022679"/>
    </source>
</evidence>
<evidence type="ECO:0000313" key="5">
    <source>
        <dbReference type="Proteomes" id="UP001438292"/>
    </source>
</evidence>
<organism evidence="4 5">
    <name type="scientific">Chromobacterium piscinae</name>
    <dbReference type="NCBI Taxonomy" id="686831"/>
    <lineage>
        <taxon>Bacteria</taxon>
        <taxon>Pseudomonadati</taxon>
        <taxon>Pseudomonadota</taxon>
        <taxon>Betaproteobacteria</taxon>
        <taxon>Neisseriales</taxon>
        <taxon>Chromobacteriaceae</taxon>
        <taxon>Chromobacterium</taxon>
    </lineage>
</organism>
<dbReference type="Gene3D" id="3.40.50.150">
    <property type="entry name" value="Vaccinia Virus protein VP39"/>
    <property type="match status" value="1"/>
</dbReference>
<proteinExistence type="predicted"/>
<keyword evidence="1 4" id="KW-0489">Methyltransferase</keyword>